<feature type="transmembrane region" description="Helical" evidence="2">
    <location>
        <begin position="61"/>
        <end position="80"/>
    </location>
</feature>
<reference evidence="3 4" key="1">
    <citation type="submission" date="2018-03" db="EMBL/GenBank/DDBJ databases">
        <title>Draft Genome Sequences of the Obligatory Marine Myxobacteria Enhygromyxa salina SWB007.</title>
        <authorList>
            <person name="Poehlein A."/>
            <person name="Moghaddam J.A."/>
            <person name="Harms H."/>
            <person name="Alanjari M."/>
            <person name="Koenig G.M."/>
            <person name="Daniel R."/>
            <person name="Schaeberle T.F."/>
        </authorList>
    </citation>
    <scope>NUCLEOTIDE SEQUENCE [LARGE SCALE GENOMIC DNA]</scope>
    <source>
        <strain evidence="3 4">SWB007</strain>
    </source>
</reference>
<dbReference type="EMBL" id="PVNL01000100">
    <property type="protein sequence ID" value="PRQ04929.1"/>
    <property type="molecule type" value="Genomic_DNA"/>
</dbReference>
<accession>A0A2S9YIL0</accession>
<protein>
    <submittedName>
        <fullName evidence="3">Uncharacterized protein</fullName>
    </submittedName>
</protein>
<evidence type="ECO:0000313" key="4">
    <source>
        <dbReference type="Proteomes" id="UP000238823"/>
    </source>
</evidence>
<proteinExistence type="predicted"/>
<sequence length="98" mass="10884">MDELNVFEQPEQPEQAQASTEAPGEAPGTTKVEGRDPATVRLKRAYEAEVENKVASDYSHIVWAYGVIWAIFAIYGAILWRRASAQRADLAALQAKHK</sequence>
<gene>
    <name evidence="3" type="ORF">ENSA7_48600</name>
</gene>
<evidence type="ECO:0000256" key="2">
    <source>
        <dbReference type="SAM" id="Phobius"/>
    </source>
</evidence>
<feature type="region of interest" description="Disordered" evidence="1">
    <location>
        <begin position="1"/>
        <end position="37"/>
    </location>
</feature>
<evidence type="ECO:0000313" key="3">
    <source>
        <dbReference type="EMBL" id="PRQ04929.1"/>
    </source>
</evidence>
<dbReference type="RefSeq" id="WP_106091764.1">
    <property type="nucleotide sequence ID" value="NZ_PVNL01000100.1"/>
</dbReference>
<keyword evidence="2" id="KW-1133">Transmembrane helix</keyword>
<feature type="compositionally biased region" description="Low complexity" evidence="1">
    <location>
        <begin position="8"/>
        <end position="23"/>
    </location>
</feature>
<dbReference type="OrthoDB" id="5524762at2"/>
<dbReference type="Proteomes" id="UP000238823">
    <property type="component" value="Unassembled WGS sequence"/>
</dbReference>
<name>A0A2S9YIL0_9BACT</name>
<evidence type="ECO:0000256" key="1">
    <source>
        <dbReference type="SAM" id="MobiDB-lite"/>
    </source>
</evidence>
<comment type="caution">
    <text evidence="3">The sequence shown here is derived from an EMBL/GenBank/DDBJ whole genome shotgun (WGS) entry which is preliminary data.</text>
</comment>
<organism evidence="3 4">
    <name type="scientific">Enhygromyxa salina</name>
    <dbReference type="NCBI Taxonomy" id="215803"/>
    <lineage>
        <taxon>Bacteria</taxon>
        <taxon>Pseudomonadati</taxon>
        <taxon>Myxococcota</taxon>
        <taxon>Polyangia</taxon>
        <taxon>Nannocystales</taxon>
        <taxon>Nannocystaceae</taxon>
        <taxon>Enhygromyxa</taxon>
    </lineage>
</organism>
<keyword evidence="2" id="KW-0472">Membrane</keyword>
<keyword evidence="2" id="KW-0812">Transmembrane</keyword>
<dbReference type="AlphaFoldDB" id="A0A2S9YIL0"/>